<keyword evidence="1" id="KW-0472">Membrane</keyword>
<evidence type="ECO:0000256" key="1">
    <source>
        <dbReference type="SAM" id="Phobius"/>
    </source>
</evidence>
<dbReference type="GeneID" id="36960207"/>
<dbReference type="EMBL" id="MG755807">
    <property type="protein sequence ID" value="AWT40289.1"/>
    <property type="molecule type" value="Genomic_DNA"/>
</dbReference>
<dbReference type="RefSeq" id="YP_009497576.1">
    <property type="nucleotide sequence ID" value="NC_038008.1"/>
</dbReference>
<feature type="transmembrane region" description="Helical" evidence="1">
    <location>
        <begin position="6"/>
        <end position="25"/>
    </location>
</feature>
<keyword evidence="2" id="KW-0150">Chloroplast</keyword>
<geneLocation type="chloroplast" evidence="2"/>
<proteinExistence type="predicted"/>
<keyword evidence="1" id="KW-1133">Transmembrane helix</keyword>
<keyword evidence="2" id="KW-0934">Plastid</keyword>
<dbReference type="AlphaFoldDB" id="A0A2U9NT92"/>
<sequence>MITDSQIYFILFALFITIFLINRLFGTLYNDM</sequence>
<accession>A0A2U9NT92</accession>
<organism evidence="2">
    <name type="scientific">Astrosyne radiata</name>
    <dbReference type="NCBI Taxonomy" id="1158023"/>
    <lineage>
        <taxon>Eukaryota</taxon>
        <taxon>Sar</taxon>
        <taxon>Stramenopiles</taxon>
        <taxon>Ochrophyta</taxon>
        <taxon>Bacillariophyta</taxon>
        <taxon>Fragilariophyceae</taxon>
        <taxon>Fragilariophycidae</taxon>
        <taxon>Cyclophorales</taxon>
        <taxon>Cyclophoraceae</taxon>
        <taxon>Astrosyne</taxon>
    </lineage>
</organism>
<gene>
    <name evidence="2" type="primary">psaM</name>
</gene>
<reference evidence="2" key="1">
    <citation type="journal article" date="2018" name="Adv. Bot. Res.">
        <title>Evolution of the Plastid Genomes in Diatoms.</title>
        <authorList>
            <person name="Yu M."/>
            <person name="Ashworth M.P."/>
            <person name="Hajrah N.H."/>
            <person name="Khiyami M.A."/>
            <person name="Sabir M.J."/>
            <person name="Alhebshi A.M."/>
            <person name="Al-Malki A.L."/>
            <person name="Sabir J.S.M."/>
            <person name="Theriot E.C."/>
            <person name="Jansen R.K."/>
        </authorList>
    </citation>
    <scope>NUCLEOTIDE SEQUENCE</scope>
</reference>
<keyword evidence="1" id="KW-0812">Transmembrane</keyword>
<evidence type="ECO:0000313" key="2">
    <source>
        <dbReference type="EMBL" id="AWT40289.1"/>
    </source>
</evidence>
<protein>
    <submittedName>
        <fullName evidence="2">Photosystem I protein M</fullName>
    </submittedName>
</protein>
<name>A0A2U9NT92_9STRA</name>